<dbReference type="AlphaFoldDB" id="A0A8X6IUV3"/>
<name>A0A8X6IUV3_NEPPI</name>
<sequence length="164" mass="17719">MRVTITIVNQSDGNLTNFVTIQSYCVKEIEFKLQSWCDCGYYFDLGTLHFRPSSKYQREYRNIDAKFSLTLVGVVSDGTIRSGIIKDLFLIISLKMGLGIDSGAGIAANVCLSGVGFERVIELADCGIGFGMASVGLLSFSMFCASLYVGSMVSSISSIVESLG</sequence>
<keyword evidence="1" id="KW-1133">Transmembrane helix</keyword>
<reference evidence="2" key="1">
    <citation type="submission" date="2020-08" db="EMBL/GenBank/DDBJ databases">
        <title>Multicomponent nature underlies the extraordinary mechanical properties of spider dragline silk.</title>
        <authorList>
            <person name="Kono N."/>
            <person name="Nakamura H."/>
            <person name="Mori M."/>
            <person name="Yoshida Y."/>
            <person name="Ohtoshi R."/>
            <person name="Malay A.D."/>
            <person name="Moran D.A.P."/>
            <person name="Tomita M."/>
            <person name="Numata K."/>
            <person name="Arakawa K."/>
        </authorList>
    </citation>
    <scope>NUCLEOTIDE SEQUENCE</scope>
</reference>
<accession>A0A8X6IUV3</accession>
<comment type="caution">
    <text evidence="2">The sequence shown here is derived from an EMBL/GenBank/DDBJ whole genome shotgun (WGS) entry which is preliminary data.</text>
</comment>
<keyword evidence="1" id="KW-0812">Transmembrane</keyword>
<organism evidence="2 3">
    <name type="scientific">Nephila pilipes</name>
    <name type="common">Giant wood spider</name>
    <name type="synonym">Nephila maculata</name>
    <dbReference type="NCBI Taxonomy" id="299642"/>
    <lineage>
        <taxon>Eukaryota</taxon>
        <taxon>Metazoa</taxon>
        <taxon>Ecdysozoa</taxon>
        <taxon>Arthropoda</taxon>
        <taxon>Chelicerata</taxon>
        <taxon>Arachnida</taxon>
        <taxon>Araneae</taxon>
        <taxon>Araneomorphae</taxon>
        <taxon>Entelegynae</taxon>
        <taxon>Araneoidea</taxon>
        <taxon>Nephilidae</taxon>
        <taxon>Nephila</taxon>
    </lineage>
</organism>
<feature type="transmembrane region" description="Helical" evidence="1">
    <location>
        <begin position="128"/>
        <end position="149"/>
    </location>
</feature>
<evidence type="ECO:0000313" key="2">
    <source>
        <dbReference type="EMBL" id="GFS61605.1"/>
    </source>
</evidence>
<keyword evidence="1" id="KW-0472">Membrane</keyword>
<gene>
    <name evidence="2" type="ORF">NPIL_394361</name>
</gene>
<proteinExistence type="predicted"/>
<evidence type="ECO:0000256" key="1">
    <source>
        <dbReference type="SAM" id="Phobius"/>
    </source>
</evidence>
<dbReference type="Proteomes" id="UP000887013">
    <property type="component" value="Unassembled WGS sequence"/>
</dbReference>
<evidence type="ECO:0000313" key="3">
    <source>
        <dbReference type="Proteomes" id="UP000887013"/>
    </source>
</evidence>
<dbReference type="EMBL" id="BMAW01093680">
    <property type="protein sequence ID" value="GFS61605.1"/>
    <property type="molecule type" value="Genomic_DNA"/>
</dbReference>
<protein>
    <submittedName>
        <fullName evidence="2">Uncharacterized protein</fullName>
    </submittedName>
</protein>
<keyword evidence="3" id="KW-1185">Reference proteome</keyword>